<gene>
    <name evidence="4" type="primary">ftsZ</name>
    <name evidence="8" type="ORF">C7I55_06670</name>
</gene>
<dbReference type="GO" id="GO:0003924">
    <property type="term" value="F:GTPase activity"/>
    <property type="evidence" value="ECO:0007669"/>
    <property type="project" value="UniProtKB-UniRule"/>
</dbReference>
<dbReference type="InterPro" id="IPR024757">
    <property type="entry name" value="FtsZ_C"/>
</dbReference>
<dbReference type="GO" id="GO:0005525">
    <property type="term" value="F:GTP binding"/>
    <property type="evidence" value="ECO:0007669"/>
    <property type="project" value="UniProtKB-UniRule"/>
</dbReference>
<comment type="caution">
    <text evidence="8">The sequence shown here is derived from an EMBL/GenBank/DDBJ whole genome shotgun (WGS) entry which is preliminary data.</text>
</comment>
<dbReference type="NCBIfam" id="TIGR00065">
    <property type="entry name" value="ftsZ"/>
    <property type="match status" value="1"/>
</dbReference>
<keyword evidence="4" id="KW-0131">Cell cycle</keyword>
<dbReference type="InterPro" id="IPR036525">
    <property type="entry name" value="Tubulin/FtsZ_GTPase_sf"/>
</dbReference>
<dbReference type="InterPro" id="IPR003008">
    <property type="entry name" value="Tubulin_FtsZ_GTPase"/>
</dbReference>
<dbReference type="SUPFAM" id="SSF55307">
    <property type="entry name" value="Tubulin C-terminal domain-like"/>
    <property type="match status" value="1"/>
</dbReference>
<proteinExistence type="inferred from homology"/>
<dbReference type="GO" id="GO:0051258">
    <property type="term" value="P:protein polymerization"/>
    <property type="evidence" value="ECO:0007669"/>
    <property type="project" value="UniProtKB-UniRule"/>
</dbReference>
<evidence type="ECO:0000256" key="2">
    <source>
        <dbReference type="ARBA" id="ARBA00022741"/>
    </source>
</evidence>
<dbReference type="Gene3D" id="3.30.1330.20">
    <property type="entry name" value="Tubulin/FtsZ, C-terminal domain"/>
    <property type="match status" value="1"/>
</dbReference>
<dbReference type="CDD" id="cd02201">
    <property type="entry name" value="FtsZ_type1"/>
    <property type="match status" value="1"/>
</dbReference>
<evidence type="ECO:0000313" key="8">
    <source>
        <dbReference type="EMBL" id="PSJ41940.1"/>
    </source>
</evidence>
<evidence type="ECO:0000256" key="5">
    <source>
        <dbReference type="NCBIfam" id="TIGR00065"/>
    </source>
</evidence>
<name>A0A2P7QVG9_9SPHN</name>
<comment type="similarity">
    <text evidence="1 4">Belongs to the FtsZ family.</text>
</comment>
<dbReference type="RefSeq" id="WP_106512105.1">
    <property type="nucleotide sequence ID" value="NZ_PXYI01000002.1"/>
</dbReference>
<feature type="binding site" evidence="4">
    <location>
        <begin position="121"/>
        <end position="123"/>
    </location>
    <ligand>
        <name>GTP</name>
        <dbReference type="ChEBI" id="CHEBI:37565"/>
    </ligand>
</feature>
<dbReference type="HAMAP" id="MF_00909">
    <property type="entry name" value="FtsZ"/>
    <property type="match status" value="1"/>
</dbReference>
<evidence type="ECO:0000256" key="4">
    <source>
        <dbReference type="HAMAP-Rule" id="MF_00909"/>
    </source>
</evidence>
<dbReference type="PRINTS" id="PR00423">
    <property type="entry name" value="CELLDVISFTSZ"/>
</dbReference>
<evidence type="ECO:0000256" key="3">
    <source>
        <dbReference type="ARBA" id="ARBA00023134"/>
    </source>
</evidence>
<dbReference type="Gene3D" id="3.40.50.1440">
    <property type="entry name" value="Tubulin/FtsZ, GTPase domain"/>
    <property type="match status" value="1"/>
</dbReference>
<comment type="function">
    <text evidence="4">Essential cell division protein that forms a contractile ring structure (Z ring) at the future cell division site. The regulation of the ring assembly controls the timing and the location of cell division. One of the functions of the FtsZ ring is to recruit other cell division proteins to the septum to produce a new cell wall between the dividing cells. Binds GTP and shows GTPase activity.</text>
</comment>
<evidence type="ECO:0000259" key="7">
    <source>
        <dbReference type="SMART" id="SM00865"/>
    </source>
</evidence>
<dbReference type="EMBL" id="PXYI01000002">
    <property type="protein sequence ID" value="PSJ41940.1"/>
    <property type="molecule type" value="Genomic_DNA"/>
</dbReference>
<dbReference type="Proteomes" id="UP000241167">
    <property type="component" value="Unassembled WGS sequence"/>
</dbReference>
<dbReference type="Pfam" id="PF12327">
    <property type="entry name" value="FtsZ_C"/>
    <property type="match status" value="1"/>
</dbReference>
<dbReference type="InterPro" id="IPR018316">
    <property type="entry name" value="Tubulin/FtsZ_2-layer-sand-dom"/>
</dbReference>
<evidence type="ECO:0000313" key="9">
    <source>
        <dbReference type="Proteomes" id="UP000241167"/>
    </source>
</evidence>
<feature type="domain" description="Tubulin/FtsZ GTPase" evidence="6">
    <location>
        <begin position="28"/>
        <end position="218"/>
    </location>
</feature>
<dbReference type="InterPro" id="IPR000158">
    <property type="entry name" value="Cell_div_FtsZ"/>
</dbReference>
<keyword evidence="4" id="KW-0717">Septation</keyword>
<dbReference type="InterPro" id="IPR045061">
    <property type="entry name" value="FtsZ/CetZ"/>
</dbReference>
<dbReference type="GO" id="GO:0032153">
    <property type="term" value="C:cell division site"/>
    <property type="evidence" value="ECO:0007669"/>
    <property type="project" value="UniProtKB-UniRule"/>
</dbReference>
<comment type="subcellular location">
    <subcellularLocation>
        <location evidence="4">Cytoplasm</location>
    </subcellularLocation>
    <text evidence="4">Assembles at midcell at the inner surface of the cytoplasmic membrane.</text>
</comment>
<dbReference type="PANTHER" id="PTHR30314">
    <property type="entry name" value="CELL DIVISION PROTEIN FTSZ-RELATED"/>
    <property type="match status" value="1"/>
</dbReference>
<sequence>MVLNKLFKTSTRDEAPPEPVAMAELRPRICVVGVGGAGCNAVRHMIRNGLERVEFVAADTDVQTLDASPAPTRILLREKVSGRIAPDPRRQSPADRELDEDIAGALRGAQMCFIAAGMGGGTGTGAAIRIACWARRNNILTVAAVTKPFRFEGSRRYLAAERGIEELRRAVDTLIVIPNQNLLHTAAPDATVTAAFEAADGVLEQGVRSITDLIVNPGIVNLDFNDVRGIMEGMGKAVLGTGEGEGADRAVKAAQAAVANPLLDGALDGANHLIISIVGGDDMRLVEIDEAARYITSRVHPEAQIIWGSSQDMTMDGRIRVSVIATGLDAAAGKALRPRRTSSCRFRKHQAQPSAIYNQGFYFSTCRNCGEDMIRTGSEWQVVPKGLRVVWPGSAPASRPAPAEKPARRLAGKRLSLRLSPFSLAAAGLRCLIWRGGDAMRVMRARWTSRGRRRGLLLLPGAASQ</sequence>
<dbReference type="InterPro" id="IPR037103">
    <property type="entry name" value="Tubulin/FtsZ-like_C"/>
</dbReference>
<dbReference type="GO" id="GO:0005737">
    <property type="term" value="C:cytoplasm"/>
    <property type="evidence" value="ECO:0007669"/>
    <property type="project" value="UniProtKB-SubCell"/>
</dbReference>
<dbReference type="SUPFAM" id="SSF52490">
    <property type="entry name" value="Tubulin nucleotide-binding domain-like"/>
    <property type="match status" value="1"/>
</dbReference>
<keyword evidence="3 4" id="KW-0342">GTP-binding</keyword>
<dbReference type="GO" id="GO:0000917">
    <property type="term" value="P:division septum assembly"/>
    <property type="evidence" value="ECO:0007669"/>
    <property type="project" value="UniProtKB-KW"/>
</dbReference>
<reference evidence="8 9" key="1">
    <citation type="submission" date="2018-03" db="EMBL/GenBank/DDBJ databases">
        <title>The draft genome of Sphingosinicella sp. GL-C-18.</title>
        <authorList>
            <person name="Liu L."/>
            <person name="Li L."/>
            <person name="Liang L."/>
            <person name="Zhang X."/>
            <person name="Wang T."/>
        </authorList>
    </citation>
    <scope>NUCLEOTIDE SEQUENCE [LARGE SCALE GENOMIC DNA]</scope>
    <source>
        <strain evidence="8 9">GL-C-18</strain>
    </source>
</reference>
<feature type="binding site" evidence="4">
    <location>
        <begin position="36"/>
        <end position="40"/>
    </location>
    <ligand>
        <name>GTP</name>
        <dbReference type="ChEBI" id="CHEBI:37565"/>
    </ligand>
</feature>
<dbReference type="SMART" id="SM00865">
    <property type="entry name" value="Tubulin_C"/>
    <property type="match status" value="1"/>
</dbReference>
<keyword evidence="2 4" id="KW-0547">Nucleotide-binding</keyword>
<dbReference type="PANTHER" id="PTHR30314:SF3">
    <property type="entry name" value="MITOCHONDRIAL DIVISION PROTEIN FSZA"/>
    <property type="match status" value="1"/>
</dbReference>
<organism evidence="8 9">
    <name type="scientific">Allosphingosinicella deserti</name>
    <dbReference type="NCBI Taxonomy" id="2116704"/>
    <lineage>
        <taxon>Bacteria</taxon>
        <taxon>Pseudomonadati</taxon>
        <taxon>Pseudomonadota</taxon>
        <taxon>Alphaproteobacteria</taxon>
        <taxon>Sphingomonadales</taxon>
        <taxon>Sphingomonadaceae</taxon>
        <taxon>Allosphingosinicella</taxon>
    </lineage>
</organism>
<dbReference type="Pfam" id="PF00091">
    <property type="entry name" value="Tubulin"/>
    <property type="match status" value="1"/>
</dbReference>
<keyword evidence="4 8" id="KW-0132">Cell division</keyword>
<dbReference type="GO" id="GO:0043093">
    <property type="term" value="P:FtsZ-dependent cytokinesis"/>
    <property type="evidence" value="ECO:0007669"/>
    <property type="project" value="UniProtKB-UniRule"/>
</dbReference>
<dbReference type="SMART" id="SM00864">
    <property type="entry name" value="Tubulin"/>
    <property type="match status" value="1"/>
</dbReference>
<accession>A0A2P7QVG9</accession>
<feature type="binding site" evidence="4">
    <location>
        <position position="156"/>
    </location>
    <ligand>
        <name>GTP</name>
        <dbReference type="ChEBI" id="CHEBI:37565"/>
    </ligand>
</feature>
<evidence type="ECO:0000259" key="6">
    <source>
        <dbReference type="SMART" id="SM00864"/>
    </source>
</evidence>
<feature type="domain" description="Tubulin/FtsZ 2-layer sandwich" evidence="7">
    <location>
        <begin position="220"/>
        <end position="337"/>
    </location>
</feature>
<feature type="binding site" evidence="4">
    <location>
        <position position="152"/>
    </location>
    <ligand>
        <name>GTP</name>
        <dbReference type="ChEBI" id="CHEBI:37565"/>
    </ligand>
</feature>
<evidence type="ECO:0000256" key="1">
    <source>
        <dbReference type="ARBA" id="ARBA00009690"/>
    </source>
</evidence>
<protein>
    <recommendedName>
        <fullName evidence="4 5">Cell division protein FtsZ</fullName>
    </recommendedName>
</protein>
<dbReference type="InterPro" id="IPR008280">
    <property type="entry name" value="Tub_FtsZ_C"/>
</dbReference>
<keyword evidence="9" id="KW-1185">Reference proteome</keyword>
<feature type="binding site" evidence="4">
    <location>
        <position position="200"/>
    </location>
    <ligand>
        <name>GTP</name>
        <dbReference type="ChEBI" id="CHEBI:37565"/>
    </ligand>
</feature>
<dbReference type="AlphaFoldDB" id="A0A2P7QVG9"/>
<comment type="subunit">
    <text evidence="4">Homodimer. Polymerizes to form a dynamic ring structure in a strictly GTP-dependent manner. Interacts directly with several other division proteins.</text>
</comment>
<keyword evidence="4" id="KW-0963">Cytoplasm</keyword>
<dbReference type="OrthoDB" id="9813375at2"/>